<keyword evidence="1" id="KW-0472">Membrane</keyword>
<accession>A0A9X2XX33</accession>
<proteinExistence type="predicted"/>
<evidence type="ECO:0000256" key="1">
    <source>
        <dbReference type="SAM" id="Phobius"/>
    </source>
</evidence>
<evidence type="ECO:0000313" key="2">
    <source>
        <dbReference type="EMBL" id="MCU7550886.1"/>
    </source>
</evidence>
<dbReference type="AlphaFoldDB" id="A0A9X2XX33"/>
<sequence>MRKIFSILWRSILVGLAYLIANMVIGSILAQPGFEFSKTTPQDLSRLLFTTFISGFLMGVTLGPVTTLFRATRVRSTLIFSSVIFLNLVSVLIEGYLFVPGLLQQAFIPSLLLLQFLSSIASSFAITFLFSNQNKMDPIITIDHRSWYSWTWRFIISAASYLLFYFAFGFVNYELVTRPYYETHSSLAVPELSTVIQVASFRSLLLIASILPLITLLHLPRRKMAFTCGMILFVIGGIIPLCMQAGMLPTKLLIASGIEIFFQNFLTGAVAAVALGVCKLSIPDSSTDVFYHLEIEEEAL</sequence>
<organism evidence="2 3">
    <name type="scientific">Paraflavisolibacter caeni</name>
    <dbReference type="NCBI Taxonomy" id="2982496"/>
    <lineage>
        <taxon>Bacteria</taxon>
        <taxon>Pseudomonadati</taxon>
        <taxon>Bacteroidota</taxon>
        <taxon>Chitinophagia</taxon>
        <taxon>Chitinophagales</taxon>
        <taxon>Chitinophagaceae</taxon>
        <taxon>Paraflavisolibacter</taxon>
    </lineage>
</organism>
<reference evidence="2" key="1">
    <citation type="submission" date="2022-09" db="EMBL/GenBank/DDBJ databases">
        <authorList>
            <person name="Yuan C."/>
            <person name="Ke Z."/>
        </authorList>
    </citation>
    <scope>NUCLEOTIDE SEQUENCE</scope>
    <source>
        <strain evidence="2">LB-8</strain>
    </source>
</reference>
<feature type="transmembrane region" description="Helical" evidence="1">
    <location>
        <begin position="111"/>
        <end position="131"/>
    </location>
</feature>
<feature type="transmembrane region" description="Helical" evidence="1">
    <location>
        <begin position="195"/>
        <end position="217"/>
    </location>
</feature>
<feature type="transmembrane region" description="Helical" evidence="1">
    <location>
        <begin position="152"/>
        <end position="175"/>
    </location>
</feature>
<keyword evidence="3" id="KW-1185">Reference proteome</keyword>
<feature type="transmembrane region" description="Helical" evidence="1">
    <location>
        <begin position="78"/>
        <end position="99"/>
    </location>
</feature>
<name>A0A9X2XX33_9BACT</name>
<keyword evidence="1" id="KW-1133">Transmembrane helix</keyword>
<protein>
    <submittedName>
        <fullName evidence="2">Uncharacterized protein</fullName>
    </submittedName>
</protein>
<dbReference type="EMBL" id="JAOTIF010000016">
    <property type="protein sequence ID" value="MCU7550886.1"/>
    <property type="molecule type" value="Genomic_DNA"/>
</dbReference>
<feature type="transmembrane region" description="Helical" evidence="1">
    <location>
        <begin position="252"/>
        <end position="277"/>
    </location>
</feature>
<keyword evidence="1" id="KW-0812">Transmembrane</keyword>
<dbReference type="Proteomes" id="UP001155483">
    <property type="component" value="Unassembled WGS sequence"/>
</dbReference>
<evidence type="ECO:0000313" key="3">
    <source>
        <dbReference type="Proteomes" id="UP001155483"/>
    </source>
</evidence>
<dbReference type="RefSeq" id="WP_279298325.1">
    <property type="nucleotide sequence ID" value="NZ_JAOTIF010000016.1"/>
</dbReference>
<feature type="transmembrane region" description="Helical" evidence="1">
    <location>
        <begin position="7"/>
        <end position="29"/>
    </location>
</feature>
<feature type="transmembrane region" description="Helical" evidence="1">
    <location>
        <begin position="49"/>
        <end position="71"/>
    </location>
</feature>
<gene>
    <name evidence="2" type="ORF">OCK74_17330</name>
</gene>
<reference evidence="2" key="2">
    <citation type="submission" date="2023-04" db="EMBL/GenBank/DDBJ databases">
        <title>Paracnuella aquatica gen. nov., sp. nov., a member of the family Chitinophagaceae isolated from a hot spring.</title>
        <authorList>
            <person name="Wang C."/>
        </authorList>
    </citation>
    <scope>NUCLEOTIDE SEQUENCE</scope>
    <source>
        <strain evidence="2">LB-8</strain>
    </source>
</reference>
<feature type="transmembrane region" description="Helical" evidence="1">
    <location>
        <begin position="224"/>
        <end position="246"/>
    </location>
</feature>
<comment type="caution">
    <text evidence="2">The sequence shown here is derived from an EMBL/GenBank/DDBJ whole genome shotgun (WGS) entry which is preliminary data.</text>
</comment>